<dbReference type="AlphaFoldDB" id="D3PCP6"/>
<dbReference type="OrthoDB" id="4338318at2"/>
<evidence type="ECO:0000313" key="1">
    <source>
        <dbReference type="EMBL" id="BAI80369.1"/>
    </source>
</evidence>
<dbReference type="KEGG" id="ddf:DEFDS_0895"/>
<proteinExistence type="predicted"/>
<name>D3PCP6_DEFDS</name>
<dbReference type="HOGENOM" id="CLU_588910_0_0_0"/>
<dbReference type="EMBL" id="AP011529">
    <property type="protein sequence ID" value="BAI80369.1"/>
    <property type="molecule type" value="Genomic_DNA"/>
</dbReference>
<gene>
    <name evidence="1" type="ordered locus">DEFDS_0895</name>
</gene>
<organism evidence="1 2">
    <name type="scientific">Deferribacter desulfuricans (strain DSM 14783 / JCM 11476 / NBRC 101012 / SSM1)</name>
    <dbReference type="NCBI Taxonomy" id="639282"/>
    <lineage>
        <taxon>Bacteria</taxon>
        <taxon>Pseudomonadati</taxon>
        <taxon>Deferribacterota</taxon>
        <taxon>Deferribacteres</taxon>
        <taxon>Deferribacterales</taxon>
        <taxon>Deferribacteraceae</taxon>
        <taxon>Deferribacter</taxon>
    </lineage>
</organism>
<dbReference type="RefSeq" id="WP_013007616.1">
    <property type="nucleotide sequence ID" value="NC_013939.1"/>
</dbReference>
<reference evidence="1 2" key="1">
    <citation type="journal article" date="2010" name="DNA Res.">
        <title>Bacterial lifestyle in a deep-sea hydrothermal vent chimney revealed by the genome sequence of the thermophilic bacterium Deferribacter desulfuricans SSM1.</title>
        <authorList>
            <person name="Takaki Y."/>
            <person name="Shimamura S."/>
            <person name="Nakagawa S."/>
            <person name="Fukuhara Y."/>
            <person name="Horikawa H."/>
            <person name="Ankai A."/>
            <person name="Harada T."/>
            <person name="Hosoyama A."/>
            <person name="Oguchi A."/>
            <person name="Fukui S."/>
            <person name="Fujita N."/>
            <person name="Takami H."/>
            <person name="Takai K."/>
        </authorList>
    </citation>
    <scope>NUCLEOTIDE SEQUENCE [LARGE SCALE GENOMIC DNA]</scope>
    <source>
        <strain evidence="2">DSM 14783 / JCM 11476 / NBRC 101012 / SSM1</strain>
    </source>
</reference>
<dbReference type="STRING" id="639282.DEFDS_0895"/>
<keyword evidence="2" id="KW-1185">Reference proteome</keyword>
<sequence length="464" mass="53827">MLRVITFVANASVREQTEMESLLTHLRDKGYLPVIRGMFTGVLSLAKLPEPGEQLITKVIIQTSPMYRFRRPEFSEILGDLFFANEFVYLVNPLGQDTLQASVIGYRKQEEALRKFCADVEDGIKSRFDGRRVRGMKFNWKIPKFRFSMYVRRRYFPFEEFFEEEESEHEEELKGTTPNYSLEDIKAAELLVNTDIRRFMLRLAQVGKMTSKDAVELAKSDILERLLSLGLITEEYLLTCKQDQHTICVVPSKKHLTTDPMASLRCSICGRSFPEENLQVIYTLSERGKKLLDGSLWMSIWVTELLKKSGVKEECIKWGLEASGEELDIMVEDFDSRLFFELKDREFGLGDAYPFVYRTTRYGGVSGIIATMDKVSTDAKKFFEEETHRREYPIRIQYLEGPKQIQEDIPKIVEQLALSQARRMIQPFSIRIGFDLWPIVEYWLKYKTNETPNEEVAATADNSG</sequence>
<dbReference type="eggNOG" id="ENOG50335SE">
    <property type="taxonomic scope" value="Bacteria"/>
</dbReference>
<accession>D3PCP6</accession>
<protein>
    <submittedName>
        <fullName evidence="1">Uncharacterized protein</fullName>
    </submittedName>
</protein>
<evidence type="ECO:0000313" key="2">
    <source>
        <dbReference type="Proteomes" id="UP000001520"/>
    </source>
</evidence>
<dbReference type="Proteomes" id="UP000001520">
    <property type="component" value="Chromosome"/>
</dbReference>